<sequence>MSDAAAVCIPVVAGFAVESIIAGAECIPAGEGFAIASKCPVESVAGSIEGYSATSSKCPVEFAGSVGEYFVVASKCPVESVARSVGEFNCSCKYISSADFSLGLWWCRRTLRLWSTVNRLGKYCVRSVLCRSGDSWQGIEASR</sequence>
<dbReference type="Proteomes" id="UP000807159">
    <property type="component" value="Chromosome 18"/>
</dbReference>
<evidence type="ECO:0000313" key="1">
    <source>
        <dbReference type="EMBL" id="KAH8482537.1"/>
    </source>
</evidence>
<keyword evidence="2" id="KW-1185">Reference proteome</keyword>
<proteinExistence type="predicted"/>
<gene>
    <name evidence="1" type="ORF">H0E87_029837</name>
</gene>
<organism evidence="1 2">
    <name type="scientific">Populus deltoides</name>
    <name type="common">Eastern poplar</name>
    <name type="synonym">Eastern cottonwood</name>
    <dbReference type="NCBI Taxonomy" id="3696"/>
    <lineage>
        <taxon>Eukaryota</taxon>
        <taxon>Viridiplantae</taxon>
        <taxon>Streptophyta</taxon>
        <taxon>Embryophyta</taxon>
        <taxon>Tracheophyta</taxon>
        <taxon>Spermatophyta</taxon>
        <taxon>Magnoliopsida</taxon>
        <taxon>eudicotyledons</taxon>
        <taxon>Gunneridae</taxon>
        <taxon>Pentapetalae</taxon>
        <taxon>rosids</taxon>
        <taxon>fabids</taxon>
        <taxon>Malpighiales</taxon>
        <taxon>Salicaceae</taxon>
        <taxon>Saliceae</taxon>
        <taxon>Populus</taxon>
    </lineage>
</organism>
<reference evidence="1" key="1">
    <citation type="journal article" date="2021" name="J. Hered.">
        <title>Genome Assembly of Salicaceae Populus deltoides (Eastern Cottonwood) I-69 Based on Nanopore Sequencing and Hi-C Technologies.</title>
        <authorList>
            <person name="Bai S."/>
            <person name="Wu H."/>
            <person name="Zhang J."/>
            <person name="Pan Z."/>
            <person name="Zhao W."/>
            <person name="Li Z."/>
            <person name="Tong C."/>
        </authorList>
    </citation>
    <scope>NUCLEOTIDE SEQUENCE</scope>
    <source>
        <tissue evidence="1">Leaf</tissue>
    </source>
</reference>
<evidence type="ECO:0000313" key="2">
    <source>
        <dbReference type="Proteomes" id="UP000807159"/>
    </source>
</evidence>
<protein>
    <submittedName>
        <fullName evidence="1">Uncharacterized protein</fullName>
    </submittedName>
</protein>
<comment type="caution">
    <text evidence="1">The sequence shown here is derived from an EMBL/GenBank/DDBJ whole genome shotgun (WGS) entry which is preliminary data.</text>
</comment>
<dbReference type="AlphaFoldDB" id="A0A8T2WS47"/>
<accession>A0A8T2WS47</accession>
<name>A0A8T2WS47_POPDE</name>
<dbReference type="EMBL" id="JACEGQ020000018">
    <property type="protein sequence ID" value="KAH8482537.1"/>
    <property type="molecule type" value="Genomic_DNA"/>
</dbReference>